<evidence type="ECO:0000313" key="4">
    <source>
        <dbReference type="Proteomes" id="UP001623330"/>
    </source>
</evidence>
<dbReference type="PANTHER" id="PTHR12828:SF3">
    <property type="entry name" value="PROTEASOME MATURATION PROTEIN"/>
    <property type="match status" value="1"/>
</dbReference>
<dbReference type="EMBL" id="JBEVYD010000001">
    <property type="protein sequence ID" value="KAL3235324.1"/>
    <property type="molecule type" value="Genomic_DNA"/>
</dbReference>
<keyword evidence="3" id="KW-0647">Proteasome</keyword>
<evidence type="ECO:0000256" key="2">
    <source>
        <dbReference type="ARBA" id="ARBA00043974"/>
    </source>
</evidence>
<dbReference type="InterPro" id="IPR008012">
    <property type="entry name" value="Ump1"/>
</dbReference>
<evidence type="ECO:0000256" key="1">
    <source>
        <dbReference type="ARBA" id="ARBA00023186"/>
    </source>
</evidence>
<name>A0ABR4P135_9SACH</name>
<protein>
    <submittedName>
        <fullName evidence="3">Proteasome maturation factor UMP1</fullName>
    </submittedName>
</protein>
<comment type="caution">
    <text evidence="3">The sequence shown here is derived from an EMBL/GenBank/DDBJ whole genome shotgun (WGS) entry which is preliminary data.</text>
</comment>
<comment type="similarity">
    <text evidence="2">Belongs to the POMP/UMP1 family.</text>
</comment>
<gene>
    <name evidence="3" type="ORF">RNJ44_00083</name>
</gene>
<dbReference type="PANTHER" id="PTHR12828">
    <property type="entry name" value="PROTEASOME MATURATION PROTEIN UMP1"/>
    <property type="match status" value="1"/>
</dbReference>
<dbReference type="GO" id="GO:0000502">
    <property type="term" value="C:proteasome complex"/>
    <property type="evidence" value="ECO:0007669"/>
    <property type="project" value="UniProtKB-KW"/>
</dbReference>
<proteinExistence type="inferred from homology"/>
<keyword evidence="1" id="KW-0143">Chaperone</keyword>
<dbReference type="Proteomes" id="UP001623330">
    <property type="component" value="Unassembled WGS sequence"/>
</dbReference>
<keyword evidence="4" id="KW-1185">Reference proteome</keyword>
<reference evidence="3 4" key="1">
    <citation type="submission" date="2024-05" db="EMBL/GenBank/DDBJ databases">
        <title>Long read based assembly of the Candida bracarensis genome reveals expanded adhesin content.</title>
        <authorList>
            <person name="Marcet-Houben M."/>
            <person name="Ksiezopolska E."/>
            <person name="Gabaldon T."/>
        </authorList>
    </citation>
    <scope>NUCLEOTIDE SEQUENCE [LARGE SCALE GENOMIC DNA]</scope>
    <source>
        <strain evidence="3 4">CBM6</strain>
    </source>
</reference>
<organism evidence="3 4">
    <name type="scientific">Nakaseomyces bracarensis</name>
    <dbReference type="NCBI Taxonomy" id="273131"/>
    <lineage>
        <taxon>Eukaryota</taxon>
        <taxon>Fungi</taxon>
        <taxon>Dikarya</taxon>
        <taxon>Ascomycota</taxon>
        <taxon>Saccharomycotina</taxon>
        <taxon>Saccharomycetes</taxon>
        <taxon>Saccharomycetales</taxon>
        <taxon>Saccharomycetaceae</taxon>
        <taxon>Nakaseomyces</taxon>
    </lineage>
</organism>
<accession>A0ABR4P135</accession>
<evidence type="ECO:0000313" key="3">
    <source>
        <dbReference type="EMBL" id="KAL3235324.1"/>
    </source>
</evidence>
<sequence>MDPELYINKVSLVKVNITFNNTQQRHYYNNKMSIVPKDGHKDRIASDETLTAGAAAVPDTLRLQAGGAVPLSSQINDRHPLESRVRNWEATQHKRQLEQYRNVFGVAEPMRRVMELGIVDATDFNPVTEALGSSSIHRDILMNKDASIDWEDVYSDSNGLLSGNLVGDDVHTKIERKAGI</sequence>
<dbReference type="Pfam" id="PF05348">
    <property type="entry name" value="UMP1"/>
    <property type="match status" value="1"/>
</dbReference>